<sequence length="97" mass="11399">MGDLHQRLTELRRCLDDGLINQNGYDSARDEVINFWITNPTVPESETTRIFNFSFQSFTGVSIMTERRCICCCDVRYQNVIISLRLILEKKVYCDIR</sequence>
<name>A0A915ZMX5_9GLOM</name>
<accession>A0A915ZMX5</accession>
<comment type="caution">
    <text evidence="1">The sequence shown here is derived from an EMBL/GenBank/DDBJ whole genome shotgun (WGS) entry which is preliminary data.</text>
</comment>
<dbReference type="Proteomes" id="UP000684084">
    <property type="component" value="Unassembled WGS sequence"/>
</dbReference>
<evidence type="ECO:0000313" key="2">
    <source>
        <dbReference type="Proteomes" id="UP000684084"/>
    </source>
</evidence>
<gene>
    <name evidence="1" type="ORF">CHRIB12_LOCUS18290</name>
</gene>
<dbReference type="AlphaFoldDB" id="A0A915ZMX5"/>
<organism evidence="1 2">
    <name type="scientific">Rhizophagus irregularis</name>
    <dbReference type="NCBI Taxonomy" id="588596"/>
    <lineage>
        <taxon>Eukaryota</taxon>
        <taxon>Fungi</taxon>
        <taxon>Fungi incertae sedis</taxon>
        <taxon>Mucoromycota</taxon>
        <taxon>Glomeromycotina</taxon>
        <taxon>Glomeromycetes</taxon>
        <taxon>Glomerales</taxon>
        <taxon>Glomeraceae</taxon>
        <taxon>Rhizophagus</taxon>
    </lineage>
</organism>
<proteinExistence type="predicted"/>
<dbReference type="OrthoDB" id="2325630at2759"/>
<protein>
    <submittedName>
        <fullName evidence="1">Uncharacterized protein</fullName>
    </submittedName>
</protein>
<dbReference type="VEuPathDB" id="FungiDB:RhiirFUN_025505"/>
<reference evidence="1" key="1">
    <citation type="submission" date="2020-05" db="EMBL/GenBank/DDBJ databases">
        <authorList>
            <person name="Rincon C."/>
            <person name="Sanders R I."/>
            <person name="Robbins C."/>
            <person name="Chaturvedi A."/>
        </authorList>
    </citation>
    <scope>NUCLEOTIDE SEQUENCE</scope>
    <source>
        <strain evidence="1">CHB12</strain>
    </source>
</reference>
<evidence type="ECO:0000313" key="1">
    <source>
        <dbReference type="EMBL" id="CAB5383195.1"/>
    </source>
</evidence>
<dbReference type="EMBL" id="CAGKOT010000048">
    <property type="protein sequence ID" value="CAB5383195.1"/>
    <property type="molecule type" value="Genomic_DNA"/>
</dbReference>